<keyword evidence="4" id="KW-0539">Nucleus</keyword>
<dbReference type="OrthoDB" id="361693at2759"/>
<comment type="similarity">
    <text evidence="2">Belongs to the importin beta family.</text>
</comment>
<dbReference type="InterPro" id="IPR016024">
    <property type="entry name" value="ARM-type_fold"/>
</dbReference>
<dbReference type="STRING" id="578462.A0A0L0SI06"/>
<dbReference type="SMART" id="SM00913">
    <property type="entry name" value="IBN_N"/>
    <property type="match status" value="1"/>
</dbReference>
<sequence length="964" mass="105536">MNSMDDVVALVTHLCSQDADELKRAEKLLKSVETTAGFHAALQDVYFRVDLPTQVRWMAARTLRAGIERMWRRPTKQAFGADEKAQIRSRALNMLTESDRMLLAQVGAIISKIARLDFPSDWPAVLTDLFALVQSEDPEVRQRALFALHHVIKALVSQKIGLGRRHFEQIAPNLLDACVTLFEASSGQYDPTALYTTLYALKCVRKLLAFGLRKLDPVADRFLSNVAVYLNMYYVNHQEKHVTNLGKLVLDLVEYHGLKWLTYAGTGAVVTWYAEAVLAKSDAIPPPVLIQALLVLKNLIRFASRFTLENGQLHPSTPEEAVAQYNALQTIATPTLLLNLLNALATYYLQYTADDLQSIASDPHDWIIEEDNDHWEYRIRPCASRVVMELANNYTDLIVPALGQLAQSMTSLTMDTATMLAVLNALGPNAEKLSSAVSYVDFFQQFLLPWARQVPATEPLAPLVHRTVAASIGWFMGGSVPKASRPVLYESLAVHFLVSPHPIVQFAAVEALRCSVDDWDFQVAGFLPYLNTLMVQLLTLLGAVDQFELKVKVINCLSVIIERLDKNMAPYAPALAAHIPALWEQADEEHLFQASLLVLLQKLTIALRNESVHLHAICVPLIQVACVADLPSAVYLMEDGLVLWHTLLQFHAPPAPAPPAVVAGVEVPAAGSRLGDLGHLLPLVPALLETGTESLRTALKIVQSYLLLDADTTVATIGAGVMARLHALLGGLAPTTPSSSGSSTTPSVAVVRPQVNAFITRVLDMFLATAPAASLPLLVQSQILTRLVRGVATKHDHTLALVAFVGVLARVALLVTPTEFAAQCGADFPALIGNWYALWDNIGQPPHRKLAALALTRLAPCTLGQLPVLAAIWTEILHEVHESNGGDALIYWQLETTGDEDMDVECGEATRRRDLMRRDPVHTVPMVAFIREAISELAAGLGGMPNLTARLDPEVIAALEPMLK</sequence>
<reference evidence="6 7" key="1">
    <citation type="submission" date="2009-11" db="EMBL/GenBank/DDBJ databases">
        <title>Annotation of Allomyces macrogynus ATCC 38327.</title>
        <authorList>
            <consortium name="The Broad Institute Genome Sequencing Platform"/>
            <person name="Russ C."/>
            <person name="Cuomo C."/>
            <person name="Burger G."/>
            <person name="Gray M.W."/>
            <person name="Holland P.W.H."/>
            <person name="King N."/>
            <person name="Lang F.B.F."/>
            <person name="Roger A.J."/>
            <person name="Ruiz-Trillo I."/>
            <person name="Young S.K."/>
            <person name="Zeng Q."/>
            <person name="Gargeya S."/>
            <person name="Fitzgerald M."/>
            <person name="Haas B."/>
            <person name="Abouelleil A."/>
            <person name="Alvarado L."/>
            <person name="Arachchi H.M."/>
            <person name="Berlin A."/>
            <person name="Chapman S.B."/>
            <person name="Gearin G."/>
            <person name="Goldberg J."/>
            <person name="Griggs A."/>
            <person name="Gujja S."/>
            <person name="Hansen M."/>
            <person name="Heiman D."/>
            <person name="Howarth C."/>
            <person name="Larimer J."/>
            <person name="Lui A."/>
            <person name="MacDonald P.J.P."/>
            <person name="McCowen C."/>
            <person name="Montmayeur A."/>
            <person name="Murphy C."/>
            <person name="Neiman D."/>
            <person name="Pearson M."/>
            <person name="Priest M."/>
            <person name="Roberts A."/>
            <person name="Saif S."/>
            <person name="Shea T."/>
            <person name="Sisk P."/>
            <person name="Stolte C."/>
            <person name="Sykes S."/>
            <person name="Wortman J."/>
            <person name="Nusbaum C."/>
            <person name="Birren B."/>
        </authorList>
    </citation>
    <scope>NUCLEOTIDE SEQUENCE [LARGE SCALE GENOMIC DNA]</scope>
    <source>
        <strain evidence="6 7">ATCC 38327</strain>
    </source>
</reference>
<evidence type="ECO:0000256" key="4">
    <source>
        <dbReference type="ARBA" id="ARBA00023242"/>
    </source>
</evidence>
<reference evidence="7" key="2">
    <citation type="submission" date="2009-11" db="EMBL/GenBank/DDBJ databases">
        <title>The Genome Sequence of Allomyces macrogynus strain ATCC 38327.</title>
        <authorList>
            <consortium name="The Broad Institute Genome Sequencing Platform"/>
            <person name="Russ C."/>
            <person name="Cuomo C."/>
            <person name="Shea T."/>
            <person name="Young S.K."/>
            <person name="Zeng Q."/>
            <person name="Koehrsen M."/>
            <person name="Haas B."/>
            <person name="Borodovsky M."/>
            <person name="Guigo R."/>
            <person name="Alvarado L."/>
            <person name="Berlin A."/>
            <person name="Borenstein D."/>
            <person name="Chen Z."/>
            <person name="Engels R."/>
            <person name="Freedman E."/>
            <person name="Gellesch M."/>
            <person name="Goldberg J."/>
            <person name="Griggs A."/>
            <person name="Gujja S."/>
            <person name="Heiman D."/>
            <person name="Hepburn T."/>
            <person name="Howarth C."/>
            <person name="Jen D."/>
            <person name="Larson L."/>
            <person name="Lewis B."/>
            <person name="Mehta T."/>
            <person name="Park D."/>
            <person name="Pearson M."/>
            <person name="Roberts A."/>
            <person name="Saif S."/>
            <person name="Shenoy N."/>
            <person name="Sisk P."/>
            <person name="Stolte C."/>
            <person name="Sykes S."/>
            <person name="Walk T."/>
            <person name="White J."/>
            <person name="Yandava C."/>
            <person name="Burger G."/>
            <person name="Gray M.W."/>
            <person name="Holland P.W.H."/>
            <person name="King N."/>
            <person name="Lang F.B.F."/>
            <person name="Roger A.J."/>
            <person name="Ruiz-Trillo I."/>
            <person name="Lander E."/>
            <person name="Nusbaum C."/>
        </authorList>
    </citation>
    <scope>NUCLEOTIDE SEQUENCE [LARGE SCALE GENOMIC DNA]</scope>
    <source>
        <strain evidence="7">ATCC 38327</strain>
    </source>
</reference>
<dbReference type="InterPro" id="IPR058669">
    <property type="entry name" value="TPR_IPO7/11-like"/>
</dbReference>
<evidence type="ECO:0000256" key="3">
    <source>
        <dbReference type="ARBA" id="ARBA00022448"/>
    </source>
</evidence>
<dbReference type="Gene3D" id="1.25.10.10">
    <property type="entry name" value="Leucine-rich Repeat Variant"/>
    <property type="match status" value="1"/>
</dbReference>
<accession>A0A0L0SI06</accession>
<dbReference type="InterPro" id="IPR001494">
    <property type="entry name" value="Importin-beta_N"/>
</dbReference>
<dbReference type="Proteomes" id="UP000054350">
    <property type="component" value="Unassembled WGS sequence"/>
</dbReference>
<evidence type="ECO:0000313" key="7">
    <source>
        <dbReference type="Proteomes" id="UP000054350"/>
    </source>
</evidence>
<dbReference type="AlphaFoldDB" id="A0A0L0SI06"/>
<dbReference type="InterPro" id="IPR011989">
    <property type="entry name" value="ARM-like"/>
</dbReference>
<dbReference type="GO" id="GO:0005635">
    <property type="term" value="C:nuclear envelope"/>
    <property type="evidence" value="ECO:0007669"/>
    <property type="project" value="TreeGrafter"/>
</dbReference>
<dbReference type="SUPFAM" id="SSF48371">
    <property type="entry name" value="ARM repeat"/>
    <property type="match status" value="1"/>
</dbReference>
<evidence type="ECO:0000313" key="6">
    <source>
        <dbReference type="EMBL" id="KNE62141.1"/>
    </source>
</evidence>
<gene>
    <name evidence="6" type="ORF">AMAG_07386</name>
</gene>
<evidence type="ECO:0000256" key="1">
    <source>
        <dbReference type="ARBA" id="ARBA00004123"/>
    </source>
</evidence>
<dbReference type="PANTHER" id="PTHR10997">
    <property type="entry name" value="IMPORTIN-7, 8, 11"/>
    <property type="match status" value="1"/>
</dbReference>
<dbReference type="Pfam" id="PF03810">
    <property type="entry name" value="IBN_N"/>
    <property type="match status" value="1"/>
</dbReference>
<name>A0A0L0SI06_ALLM3</name>
<proteinExistence type="inferred from homology"/>
<feature type="domain" description="Importin N-terminal" evidence="5">
    <location>
        <begin position="25"/>
        <end position="97"/>
    </location>
</feature>
<dbReference type="OMA" id="SFHYVFH"/>
<dbReference type="GO" id="GO:0005829">
    <property type="term" value="C:cytosol"/>
    <property type="evidence" value="ECO:0007669"/>
    <property type="project" value="TreeGrafter"/>
</dbReference>
<dbReference type="PROSITE" id="PS50166">
    <property type="entry name" value="IMPORTIN_B_NT"/>
    <property type="match status" value="1"/>
</dbReference>
<dbReference type="PANTHER" id="PTHR10997:SF7">
    <property type="entry name" value="IMPORTIN-11"/>
    <property type="match status" value="1"/>
</dbReference>
<comment type="subcellular location">
    <subcellularLocation>
        <location evidence="1">Nucleus</location>
    </subcellularLocation>
</comment>
<evidence type="ECO:0000259" key="5">
    <source>
        <dbReference type="PROSITE" id="PS50166"/>
    </source>
</evidence>
<dbReference type="EMBL" id="GG745339">
    <property type="protein sequence ID" value="KNE62141.1"/>
    <property type="molecule type" value="Genomic_DNA"/>
</dbReference>
<keyword evidence="7" id="KW-1185">Reference proteome</keyword>
<keyword evidence="3" id="KW-0813">Transport</keyword>
<dbReference type="VEuPathDB" id="FungiDB:AMAG_07386"/>
<protein>
    <recommendedName>
        <fullName evidence="5">Importin N-terminal domain-containing protein</fullName>
    </recommendedName>
</protein>
<evidence type="ECO:0000256" key="2">
    <source>
        <dbReference type="ARBA" id="ARBA00007991"/>
    </source>
</evidence>
<dbReference type="Pfam" id="PF25758">
    <property type="entry name" value="TPR_IPO11"/>
    <property type="match status" value="1"/>
</dbReference>
<organism evidence="6 7">
    <name type="scientific">Allomyces macrogynus (strain ATCC 38327)</name>
    <name type="common">Allomyces javanicus var. macrogynus</name>
    <dbReference type="NCBI Taxonomy" id="578462"/>
    <lineage>
        <taxon>Eukaryota</taxon>
        <taxon>Fungi</taxon>
        <taxon>Fungi incertae sedis</taxon>
        <taxon>Blastocladiomycota</taxon>
        <taxon>Blastocladiomycetes</taxon>
        <taxon>Blastocladiales</taxon>
        <taxon>Blastocladiaceae</taxon>
        <taxon>Allomyces</taxon>
    </lineage>
</organism>
<dbReference type="GO" id="GO:0031267">
    <property type="term" value="F:small GTPase binding"/>
    <property type="evidence" value="ECO:0007669"/>
    <property type="project" value="InterPro"/>
</dbReference>
<dbReference type="eggNOG" id="KOG1993">
    <property type="taxonomic scope" value="Eukaryota"/>
</dbReference>
<dbReference type="GO" id="GO:0006606">
    <property type="term" value="P:protein import into nucleus"/>
    <property type="evidence" value="ECO:0007669"/>
    <property type="project" value="TreeGrafter"/>
</dbReference>